<dbReference type="Proteomes" id="UP000075238">
    <property type="component" value="Chromosome 1"/>
</dbReference>
<dbReference type="AlphaFoldDB" id="A0A142JMJ0"/>
<name>A0A142JMJ0_9BURK</name>
<keyword evidence="2" id="KW-1185">Reference proteome</keyword>
<reference evidence="1 2" key="1">
    <citation type="submission" date="2016-03" db="EMBL/GenBank/DDBJ databases">
        <title>Complete genome sequence of a novel chlorpyrifos degrading bacterium, Cupriavidus nantongensis sp. X1.</title>
        <authorList>
            <person name="Fang L."/>
        </authorList>
    </citation>
    <scope>NUCLEOTIDE SEQUENCE [LARGE SCALE GENOMIC DNA]</scope>
    <source>
        <strain evidence="1 2">X1</strain>
    </source>
</reference>
<dbReference type="OrthoDB" id="8721890at2"/>
<evidence type="ECO:0000313" key="1">
    <source>
        <dbReference type="EMBL" id="AMR79302.1"/>
    </source>
</evidence>
<gene>
    <name evidence="1" type="ORF">A2G96_17035</name>
</gene>
<evidence type="ECO:0008006" key="3">
    <source>
        <dbReference type="Google" id="ProtNLM"/>
    </source>
</evidence>
<evidence type="ECO:0000313" key="2">
    <source>
        <dbReference type="Proteomes" id="UP000075238"/>
    </source>
</evidence>
<organism evidence="1 2">
    <name type="scientific">Cupriavidus nantongensis</name>
    <dbReference type="NCBI Taxonomy" id="1796606"/>
    <lineage>
        <taxon>Bacteria</taxon>
        <taxon>Pseudomonadati</taxon>
        <taxon>Pseudomonadota</taxon>
        <taxon>Betaproteobacteria</taxon>
        <taxon>Burkholderiales</taxon>
        <taxon>Burkholderiaceae</taxon>
        <taxon>Cupriavidus</taxon>
    </lineage>
</organism>
<proteinExistence type="predicted"/>
<protein>
    <recommendedName>
        <fullName evidence="3">DNA-binding protein</fullName>
    </recommendedName>
</protein>
<dbReference type="EMBL" id="CP014844">
    <property type="protein sequence ID" value="AMR79302.1"/>
    <property type="molecule type" value="Genomic_DNA"/>
</dbReference>
<accession>A0A142JMJ0</accession>
<sequence>MSLLTQAYLLDNYGPRLNVQQLSKLLDIAEGTIRNQISAGAFPIKTYVDGGRRFASYQAVAEHLDAMDASVRGHQFRAA</sequence>
<dbReference type="STRING" id="1796606.A2G96_17035"/>
<dbReference type="RefSeq" id="WP_062801190.1">
    <property type="nucleotide sequence ID" value="NZ_CP014844.1"/>
</dbReference>
<dbReference type="KEGG" id="cnan:A2G96_17035"/>